<accession>A0A1T4RE81</accession>
<evidence type="ECO:0000313" key="2">
    <source>
        <dbReference type="EMBL" id="SKA14340.1"/>
    </source>
</evidence>
<reference evidence="3" key="1">
    <citation type="submission" date="2017-02" db="EMBL/GenBank/DDBJ databases">
        <authorList>
            <person name="Varghese N."/>
            <person name="Submissions S."/>
        </authorList>
    </citation>
    <scope>NUCLEOTIDE SEQUENCE [LARGE SCALE GENOMIC DNA]</scope>
    <source>
        <strain evidence="3">DSM 22224</strain>
    </source>
</reference>
<name>A0A1T4RE81_9BACT</name>
<proteinExistence type="predicted"/>
<feature type="chain" id="PRO_5012526983" description="SMP-30/Gluconolaconase/LRE-like region-containing protein" evidence="1">
    <location>
        <begin position="21"/>
        <end position="319"/>
    </location>
</feature>
<protein>
    <recommendedName>
        <fullName evidence="4">SMP-30/Gluconolaconase/LRE-like region-containing protein</fullName>
    </recommendedName>
</protein>
<evidence type="ECO:0000313" key="3">
    <source>
        <dbReference type="Proteomes" id="UP000190367"/>
    </source>
</evidence>
<dbReference type="Proteomes" id="UP000190367">
    <property type="component" value="Unassembled WGS sequence"/>
</dbReference>
<dbReference type="SUPFAM" id="SSF63829">
    <property type="entry name" value="Calcium-dependent phosphotriesterase"/>
    <property type="match status" value="1"/>
</dbReference>
<evidence type="ECO:0000256" key="1">
    <source>
        <dbReference type="SAM" id="SignalP"/>
    </source>
</evidence>
<dbReference type="OrthoDB" id="7675395at2"/>
<evidence type="ECO:0008006" key="4">
    <source>
        <dbReference type="Google" id="ProtNLM"/>
    </source>
</evidence>
<dbReference type="AlphaFoldDB" id="A0A1T4RE81"/>
<feature type="signal peptide" evidence="1">
    <location>
        <begin position="1"/>
        <end position="20"/>
    </location>
</feature>
<organism evidence="2 3">
    <name type="scientific">Chitinophaga eiseniae</name>
    <dbReference type="NCBI Taxonomy" id="634771"/>
    <lineage>
        <taxon>Bacteria</taxon>
        <taxon>Pseudomonadati</taxon>
        <taxon>Bacteroidota</taxon>
        <taxon>Chitinophagia</taxon>
        <taxon>Chitinophagales</taxon>
        <taxon>Chitinophagaceae</taxon>
        <taxon>Chitinophaga</taxon>
    </lineage>
</organism>
<keyword evidence="1" id="KW-0732">Signal</keyword>
<dbReference type="EMBL" id="FUWZ01000002">
    <property type="protein sequence ID" value="SKA14340.1"/>
    <property type="molecule type" value="Genomic_DNA"/>
</dbReference>
<dbReference type="STRING" id="634771.SAMN04488128_1021066"/>
<gene>
    <name evidence="2" type="ORF">SAMN04488128_1021066</name>
</gene>
<sequence length="319" mass="34700">MNRSISLLLAGMLVATAAFAQRNPPFVKRTVTGLVTPESVVAWKDGYFVSQIGVKLEPAAKDGDGSIAFIRKDKVQSPRYFDDTLNAPKGLTIVGSTLYVTDIDHLKGYDINSRQKVFDLNLEGKAGVLNDITPVNDSQLVMTDSFKGDVWLVNRHTAALQQLGNIVTANGVVYDKATDELYVCSMGPDMNGKGQLWHRRLKVSGDAFQPVKNSPTGLFDGIVQLDASHLCLSNWIPVDAQFGGGQLHVYDLNSGSTFDILVRRSPADIALGKRDQLLVPVMLDNKLEIWSKESTESIYVPVITGGKPETASVPAGRSH</sequence>
<dbReference type="RefSeq" id="WP_078669553.1">
    <property type="nucleotide sequence ID" value="NZ_FUWZ01000002.1"/>
</dbReference>
<keyword evidence="3" id="KW-1185">Reference proteome</keyword>